<dbReference type="Proteomes" id="UP000053660">
    <property type="component" value="Unassembled WGS sequence"/>
</dbReference>
<keyword evidence="2" id="KW-1133">Transmembrane helix</keyword>
<dbReference type="PANTHER" id="PTHR10796:SF181">
    <property type="entry name" value="SSD DOMAIN-CONTAINING PROTEIN"/>
    <property type="match status" value="1"/>
</dbReference>
<reference evidence="3 4" key="1">
    <citation type="submission" date="2014-03" db="EMBL/GenBank/DDBJ databases">
        <title>Draft genome of the hookworm Oesophagostomum dentatum.</title>
        <authorList>
            <person name="Mitreva M."/>
        </authorList>
    </citation>
    <scope>NUCLEOTIDE SEQUENCE [LARGE SCALE GENOMIC DNA]</scope>
    <source>
        <strain evidence="3 4">OD-Hann</strain>
    </source>
</reference>
<name>A0A0B1SK57_OESDE</name>
<dbReference type="InterPro" id="IPR051697">
    <property type="entry name" value="Patched_domain-protein"/>
</dbReference>
<sequence>MTFWNVRLDFISMVTIVMSIGFCVDFAAHLAYNFAKGKNLPPSERMRNALYAVGAPILQSATSTILGVSFLASAESYVFRSFLKTIFLVILLGVLHGLVILPVLLTMFHCGGSTDDKAGTMTKTNSKSSPSLSSSDTMPPIKYLSNPELYKFPPSDYPLAYLEYRKDLGRPPEYQESTPPYPMRARLKYPPRYRDPNADRDAEYCYHSPAPQPR</sequence>
<evidence type="ECO:0000256" key="2">
    <source>
        <dbReference type="SAM" id="Phobius"/>
    </source>
</evidence>
<evidence type="ECO:0000313" key="3">
    <source>
        <dbReference type="EMBL" id="KHJ84266.1"/>
    </source>
</evidence>
<dbReference type="EMBL" id="KN569341">
    <property type="protein sequence ID" value="KHJ84266.1"/>
    <property type="molecule type" value="Genomic_DNA"/>
</dbReference>
<dbReference type="GO" id="GO:0005886">
    <property type="term" value="C:plasma membrane"/>
    <property type="evidence" value="ECO:0007669"/>
    <property type="project" value="TreeGrafter"/>
</dbReference>
<dbReference type="GO" id="GO:0030659">
    <property type="term" value="C:cytoplasmic vesicle membrane"/>
    <property type="evidence" value="ECO:0007669"/>
    <property type="project" value="TreeGrafter"/>
</dbReference>
<proteinExistence type="predicted"/>
<protein>
    <recommendedName>
        <fullName evidence="5">Patched family protein</fullName>
    </recommendedName>
</protein>
<dbReference type="AlphaFoldDB" id="A0A0B1SK57"/>
<gene>
    <name evidence="3" type="ORF">OESDEN_16023</name>
</gene>
<evidence type="ECO:0000313" key="4">
    <source>
        <dbReference type="Proteomes" id="UP000053660"/>
    </source>
</evidence>
<feature type="transmembrane region" description="Helical" evidence="2">
    <location>
        <begin position="6"/>
        <end position="28"/>
    </location>
</feature>
<dbReference type="GO" id="GO:0018996">
    <property type="term" value="P:molting cycle, collagen and cuticulin-based cuticle"/>
    <property type="evidence" value="ECO:0007669"/>
    <property type="project" value="TreeGrafter"/>
</dbReference>
<feature type="transmembrane region" description="Helical" evidence="2">
    <location>
        <begin position="49"/>
        <end position="74"/>
    </location>
</feature>
<dbReference type="GO" id="GO:0006897">
    <property type="term" value="P:endocytosis"/>
    <property type="evidence" value="ECO:0007669"/>
    <property type="project" value="TreeGrafter"/>
</dbReference>
<keyword evidence="4" id="KW-1185">Reference proteome</keyword>
<feature type="compositionally biased region" description="Basic and acidic residues" evidence="1">
    <location>
        <begin position="192"/>
        <end position="204"/>
    </location>
</feature>
<evidence type="ECO:0008006" key="5">
    <source>
        <dbReference type="Google" id="ProtNLM"/>
    </source>
</evidence>
<dbReference type="OrthoDB" id="5862589at2759"/>
<keyword evidence="2" id="KW-0812">Transmembrane</keyword>
<keyword evidence="2" id="KW-0472">Membrane</keyword>
<feature type="transmembrane region" description="Helical" evidence="2">
    <location>
        <begin position="86"/>
        <end position="108"/>
    </location>
</feature>
<dbReference type="Gene3D" id="1.20.1640.10">
    <property type="entry name" value="Multidrug efflux transporter AcrB transmembrane domain"/>
    <property type="match status" value="1"/>
</dbReference>
<feature type="compositionally biased region" description="Low complexity" evidence="1">
    <location>
        <begin position="126"/>
        <end position="135"/>
    </location>
</feature>
<dbReference type="PANTHER" id="PTHR10796">
    <property type="entry name" value="PATCHED-RELATED"/>
    <property type="match status" value="1"/>
</dbReference>
<feature type="region of interest" description="Disordered" evidence="1">
    <location>
        <begin position="170"/>
        <end position="214"/>
    </location>
</feature>
<dbReference type="SUPFAM" id="SSF82866">
    <property type="entry name" value="Multidrug efflux transporter AcrB transmembrane domain"/>
    <property type="match status" value="1"/>
</dbReference>
<evidence type="ECO:0000256" key="1">
    <source>
        <dbReference type="SAM" id="MobiDB-lite"/>
    </source>
</evidence>
<accession>A0A0B1SK57</accession>
<feature type="region of interest" description="Disordered" evidence="1">
    <location>
        <begin position="116"/>
        <end position="138"/>
    </location>
</feature>
<organism evidence="3 4">
    <name type="scientific">Oesophagostomum dentatum</name>
    <name type="common">Nodular worm</name>
    <dbReference type="NCBI Taxonomy" id="61180"/>
    <lineage>
        <taxon>Eukaryota</taxon>
        <taxon>Metazoa</taxon>
        <taxon>Ecdysozoa</taxon>
        <taxon>Nematoda</taxon>
        <taxon>Chromadorea</taxon>
        <taxon>Rhabditida</taxon>
        <taxon>Rhabditina</taxon>
        <taxon>Rhabditomorpha</taxon>
        <taxon>Strongyloidea</taxon>
        <taxon>Strongylidae</taxon>
        <taxon>Oesophagostomum</taxon>
    </lineage>
</organism>